<keyword evidence="12" id="KW-0732">Signal</keyword>
<feature type="domain" description="TonB-dependent receptor plug" evidence="13">
    <location>
        <begin position="213"/>
        <end position="341"/>
    </location>
</feature>
<evidence type="ECO:0000313" key="15">
    <source>
        <dbReference type="EMBL" id="MBD0824934.1"/>
    </source>
</evidence>
<dbReference type="InterPro" id="IPR023997">
    <property type="entry name" value="TonB-dep_OMP_SusC/RagA_CS"/>
</dbReference>
<feature type="chain" id="PRO_5035209514" evidence="12">
    <location>
        <begin position="37"/>
        <end position="1195"/>
    </location>
</feature>
<dbReference type="InterPro" id="IPR012910">
    <property type="entry name" value="Plug_dom"/>
</dbReference>
<evidence type="ECO:0000256" key="8">
    <source>
        <dbReference type="ARBA" id="ARBA00023077"/>
    </source>
</evidence>
<dbReference type="Pfam" id="PF07715">
    <property type="entry name" value="Plug"/>
    <property type="match status" value="1"/>
</dbReference>
<comment type="caution">
    <text evidence="15">The sequence shown here is derived from an EMBL/GenBank/DDBJ whole genome shotgun (WGS) entry which is preliminary data.</text>
</comment>
<evidence type="ECO:0000259" key="13">
    <source>
        <dbReference type="Pfam" id="PF07715"/>
    </source>
</evidence>
<dbReference type="PROSITE" id="PS52016">
    <property type="entry name" value="TONB_DEPENDENT_REC_3"/>
    <property type="match status" value="1"/>
</dbReference>
<dbReference type="InterPro" id="IPR036942">
    <property type="entry name" value="Beta-barrel_TonB_sf"/>
</dbReference>
<keyword evidence="9 11" id="KW-0472">Membrane</keyword>
<dbReference type="Gene3D" id="3.55.50.30">
    <property type="match status" value="1"/>
</dbReference>
<gene>
    <name evidence="15" type="ORF">ICJ85_12990</name>
</gene>
<dbReference type="Gene3D" id="2.170.130.10">
    <property type="entry name" value="TonB-dependent receptor, plug domain"/>
    <property type="match status" value="1"/>
</dbReference>
<keyword evidence="16" id="KW-1185">Reference proteome</keyword>
<dbReference type="AlphaFoldDB" id="A0A8J6Q5W0"/>
<keyword evidence="2 11" id="KW-0813">Transport</keyword>
<evidence type="ECO:0000256" key="11">
    <source>
        <dbReference type="PROSITE-ProRule" id="PRU01360"/>
    </source>
</evidence>
<dbReference type="SUPFAM" id="SSF56935">
    <property type="entry name" value="Porins"/>
    <property type="match status" value="1"/>
</dbReference>
<dbReference type="EMBL" id="JACVXD010000008">
    <property type="protein sequence ID" value="MBD0824934.1"/>
    <property type="molecule type" value="Genomic_DNA"/>
</dbReference>
<dbReference type="Pfam" id="PF13715">
    <property type="entry name" value="CarbopepD_reg_2"/>
    <property type="match status" value="1"/>
</dbReference>
<dbReference type="Pfam" id="PF16344">
    <property type="entry name" value="FecR_C"/>
    <property type="match status" value="1"/>
</dbReference>
<dbReference type="InterPro" id="IPR039426">
    <property type="entry name" value="TonB-dep_rcpt-like"/>
</dbReference>
<keyword evidence="6" id="KW-0408">Iron</keyword>
<evidence type="ECO:0000256" key="10">
    <source>
        <dbReference type="ARBA" id="ARBA00023237"/>
    </source>
</evidence>
<dbReference type="Gene3D" id="2.40.170.20">
    <property type="entry name" value="TonB-dependent receptor, beta-barrel domain"/>
    <property type="match status" value="1"/>
</dbReference>
<keyword evidence="8" id="KW-0798">TonB box</keyword>
<evidence type="ECO:0000256" key="1">
    <source>
        <dbReference type="ARBA" id="ARBA00004571"/>
    </source>
</evidence>
<keyword evidence="4" id="KW-0410">Iron transport</keyword>
<dbReference type="PANTHER" id="PTHR32552:SF81">
    <property type="entry name" value="TONB-DEPENDENT OUTER MEMBRANE RECEPTOR"/>
    <property type="match status" value="1"/>
</dbReference>
<evidence type="ECO:0000256" key="2">
    <source>
        <dbReference type="ARBA" id="ARBA00022448"/>
    </source>
</evidence>
<feature type="signal peptide" evidence="12">
    <location>
        <begin position="1"/>
        <end position="36"/>
    </location>
</feature>
<name>A0A8J6Q5W0_9FLAO</name>
<dbReference type="PANTHER" id="PTHR32552">
    <property type="entry name" value="FERRICHROME IRON RECEPTOR-RELATED"/>
    <property type="match status" value="1"/>
</dbReference>
<evidence type="ECO:0000313" key="16">
    <source>
        <dbReference type="Proteomes" id="UP000621516"/>
    </source>
</evidence>
<dbReference type="Proteomes" id="UP000621516">
    <property type="component" value="Unassembled WGS sequence"/>
</dbReference>
<evidence type="ECO:0000256" key="5">
    <source>
        <dbReference type="ARBA" id="ARBA00022692"/>
    </source>
</evidence>
<evidence type="ECO:0000256" key="12">
    <source>
        <dbReference type="SAM" id="SignalP"/>
    </source>
</evidence>
<dbReference type="NCBIfam" id="TIGR04057">
    <property type="entry name" value="SusC_RagA_signa"/>
    <property type="match status" value="1"/>
</dbReference>
<evidence type="ECO:0000259" key="14">
    <source>
        <dbReference type="Pfam" id="PF16344"/>
    </source>
</evidence>
<keyword evidence="10 11" id="KW-0998">Cell outer membrane</keyword>
<sequence>MKLNLHQRRNFCSLKPLQLFVMALALWVVAIQQATAQSVLDKSVTFNVKNVTLTKLFNQLEETANCQFSFSDEILNNKTLFTYSFKSQKLKTVLDKVSQDAQLSYMVNGSTITLTTSKKVKVSGEVKDIQGMPLIGVNVLIKGSQAGVLTDFDGRYTLSVPKNSTLVYTYMGMQDAEKAVNSGGAINVTMEEDVVAIDEVVVTALNISREEKSLGYSVAKVESEEITKTVSGNWLNSLNGKVAGLTFASANSGPSSSIRVTLRGDQSLNYGSNEALFVIDGVPVSSGTTATRSVSNYAQADAPVDYGDGMSDINPDDIESVSVLKGPSAAALYGSRAANGVIMITTKSGRKNKGLGISVNSSVTFEQAGYFPDFQTQYGNGSDMGLNEYSLWNISEEMAPDGIAQNRHYSRYTFGEKFDANKYRYLYASKNWDDNTYTKLPWVYQDDWYTGLFETGVTTNNTVSINGNNGKGTSTRFSVTDFKNEWIMPNTGFKRNTVSFTINTPVSDKIKFNTKVNYYKKKSDNMPVSGYDETNPMYNLVWGFNVNSIQDWKDEYFEGRYNYANWNAGGENGMGLVFPSANSFNPYRTLYESLNTQDKDRVFGNIGLTFDLLKGMILDLRSGVDWSDEFRTMRKAHYTGGVPNGFYREQTVRRLENNNEFMLRYNNEFSEGRFGLSTMVGGNNRKNTYYNYKITLSELGEEGIYHTSNLPTGVNPDFYNYRSEKVVNSLYGLVSLSWDDAYFVDVTARNDWSSTLSRGNWSYFYPSVSASVLLDKTFNFKSNAPWVDMLKARVSWANVGNDTGAYSLDQVYSNTSFPGSYALPGNIPDPLIQPENVESWEAGIEAKLFRNRISFDVTAYHSSTTNQIVSVDTDQIAGATGMTINAGEISNKGLEITANFVPVRTKDFKWDFDVTWSKNKNKLVSLQDGWDPTVPLQTDMGTTIGSRTYVYSYVGEEMHVIYGRGFQRAPEGATYTDENGNEVDASGMHIVNSEGYPVLDNSPTTKIGNVNPDWRAGMVQRFRYKNLSLSATFAGQMGGNAFSVTNFALSYQGKLNNSVEGRYDGLVHPGVNALENTDGTITYTKNNTVANSIQTYYNTYVWNRNNTEMNTFDTSYLKLRELRLDYDLPARILSKLGAFQKISFGAYATNVFCITDFPQYDPDTGMLNGSNIYKGIESMTFPMTRTYGLNVQLSF</sequence>
<reference evidence="15 16" key="1">
    <citation type="journal article" date="2018" name="J. Microbiol.">
        <title>Aestuariibaculum marinum sp. nov., a marine bacterium isolated from seawater in South Korea.</title>
        <authorList>
            <person name="Choi J."/>
            <person name="Lee D."/>
            <person name="Jang J.H."/>
            <person name="Cha S."/>
            <person name="Seo T."/>
        </authorList>
    </citation>
    <scope>NUCLEOTIDE SEQUENCE [LARGE SCALE GENOMIC DNA]</scope>
    <source>
        <strain evidence="15 16">IP7</strain>
    </source>
</reference>
<keyword evidence="5 11" id="KW-0812">Transmembrane</keyword>
<dbReference type="NCBIfam" id="TIGR04056">
    <property type="entry name" value="OMP_RagA_SusC"/>
    <property type="match status" value="1"/>
</dbReference>
<dbReference type="Gene3D" id="2.60.40.1120">
    <property type="entry name" value="Carboxypeptidase-like, regulatory domain"/>
    <property type="match status" value="1"/>
</dbReference>
<evidence type="ECO:0000256" key="3">
    <source>
        <dbReference type="ARBA" id="ARBA00022452"/>
    </source>
</evidence>
<evidence type="ECO:0000256" key="6">
    <source>
        <dbReference type="ARBA" id="ARBA00023004"/>
    </source>
</evidence>
<comment type="subcellular location">
    <subcellularLocation>
        <location evidence="1 11">Cell outer membrane</location>
        <topology evidence="1 11">Multi-pass membrane protein</topology>
    </subcellularLocation>
</comment>
<accession>A0A8J6Q5W0</accession>
<dbReference type="GO" id="GO:0006826">
    <property type="term" value="P:iron ion transport"/>
    <property type="evidence" value="ECO:0007669"/>
    <property type="project" value="UniProtKB-KW"/>
</dbReference>
<keyword evidence="7" id="KW-0406">Ion transport</keyword>
<dbReference type="RefSeq" id="WP_188224228.1">
    <property type="nucleotide sequence ID" value="NZ_JACVXD010000008.1"/>
</dbReference>
<evidence type="ECO:0000256" key="7">
    <source>
        <dbReference type="ARBA" id="ARBA00023065"/>
    </source>
</evidence>
<dbReference type="SUPFAM" id="SSF49464">
    <property type="entry name" value="Carboxypeptidase regulatory domain-like"/>
    <property type="match status" value="1"/>
</dbReference>
<keyword evidence="3 11" id="KW-1134">Transmembrane beta strand</keyword>
<dbReference type="InterPro" id="IPR008969">
    <property type="entry name" value="CarboxyPept-like_regulatory"/>
</dbReference>
<dbReference type="InterPro" id="IPR023996">
    <property type="entry name" value="TonB-dep_OMP_SusC/RagA"/>
</dbReference>
<evidence type="ECO:0000256" key="9">
    <source>
        <dbReference type="ARBA" id="ARBA00023136"/>
    </source>
</evidence>
<comment type="similarity">
    <text evidence="11">Belongs to the TonB-dependent receptor family.</text>
</comment>
<protein>
    <submittedName>
        <fullName evidence="15">SusC/RagA family TonB-linked outer membrane protein</fullName>
    </submittedName>
</protein>
<organism evidence="15 16">
    <name type="scientific">Aestuariibaculum marinum</name>
    <dbReference type="NCBI Taxonomy" id="2683592"/>
    <lineage>
        <taxon>Bacteria</taxon>
        <taxon>Pseudomonadati</taxon>
        <taxon>Bacteroidota</taxon>
        <taxon>Flavobacteriia</taxon>
        <taxon>Flavobacteriales</taxon>
        <taxon>Flavobacteriaceae</taxon>
    </lineage>
</organism>
<dbReference type="GO" id="GO:0009279">
    <property type="term" value="C:cell outer membrane"/>
    <property type="evidence" value="ECO:0007669"/>
    <property type="project" value="UniProtKB-SubCell"/>
</dbReference>
<feature type="domain" description="Protein FecR C-terminal" evidence="14">
    <location>
        <begin position="46"/>
        <end position="114"/>
    </location>
</feature>
<proteinExistence type="inferred from homology"/>
<dbReference type="InterPro" id="IPR037066">
    <property type="entry name" value="Plug_dom_sf"/>
</dbReference>
<evidence type="ECO:0000256" key="4">
    <source>
        <dbReference type="ARBA" id="ARBA00022496"/>
    </source>
</evidence>
<dbReference type="InterPro" id="IPR032508">
    <property type="entry name" value="FecR_C"/>
</dbReference>